<keyword evidence="13" id="KW-1185">Reference proteome</keyword>
<dbReference type="AlphaFoldDB" id="A0A7J0BS10"/>
<gene>
    <name evidence="12" type="primary">dctQ</name>
    <name evidence="12" type="ORF">DSM19430T_11870</name>
</gene>
<dbReference type="PANTHER" id="PTHR35011:SF2">
    <property type="entry name" value="2,3-DIKETO-L-GULONATE TRAP TRANSPORTER SMALL PERMEASE PROTEIN YIAM"/>
    <property type="match status" value="1"/>
</dbReference>
<feature type="compositionally biased region" description="Basic and acidic residues" evidence="9">
    <location>
        <begin position="173"/>
        <end position="192"/>
    </location>
</feature>
<evidence type="ECO:0000256" key="10">
    <source>
        <dbReference type="SAM" id="Phobius"/>
    </source>
</evidence>
<evidence type="ECO:0000256" key="6">
    <source>
        <dbReference type="ARBA" id="ARBA00022989"/>
    </source>
</evidence>
<evidence type="ECO:0000259" key="11">
    <source>
        <dbReference type="Pfam" id="PF04290"/>
    </source>
</evidence>
<evidence type="ECO:0000256" key="1">
    <source>
        <dbReference type="ARBA" id="ARBA00004429"/>
    </source>
</evidence>
<comment type="caution">
    <text evidence="12">The sequence shown here is derived from an EMBL/GenBank/DDBJ whole genome shotgun (WGS) entry which is preliminary data.</text>
</comment>
<evidence type="ECO:0000256" key="8">
    <source>
        <dbReference type="ARBA" id="ARBA00038436"/>
    </source>
</evidence>
<keyword evidence="7 10" id="KW-0472">Membrane</keyword>
<evidence type="ECO:0000313" key="12">
    <source>
        <dbReference type="EMBL" id="GFM36503.1"/>
    </source>
</evidence>
<name>A0A7J0BS10_9BACT</name>
<evidence type="ECO:0000256" key="3">
    <source>
        <dbReference type="ARBA" id="ARBA00022475"/>
    </source>
</evidence>
<dbReference type="Pfam" id="PF04290">
    <property type="entry name" value="DctQ"/>
    <property type="match status" value="1"/>
</dbReference>
<dbReference type="InterPro" id="IPR007387">
    <property type="entry name" value="TRAP_DctQ"/>
</dbReference>
<dbReference type="GO" id="GO:0022857">
    <property type="term" value="F:transmembrane transporter activity"/>
    <property type="evidence" value="ECO:0007669"/>
    <property type="project" value="TreeGrafter"/>
</dbReference>
<evidence type="ECO:0000256" key="2">
    <source>
        <dbReference type="ARBA" id="ARBA00022448"/>
    </source>
</evidence>
<keyword evidence="2" id="KW-0813">Transport</keyword>
<dbReference type="PANTHER" id="PTHR35011">
    <property type="entry name" value="2,3-DIKETO-L-GULONATE TRAP TRANSPORTER SMALL PERMEASE PROTEIN YIAM"/>
    <property type="match status" value="1"/>
</dbReference>
<evidence type="ECO:0000256" key="5">
    <source>
        <dbReference type="ARBA" id="ARBA00022692"/>
    </source>
</evidence>
<keyword evidence="4" id="KW-0997">Cell inner membrane</keyword>
<dbReference type="RefSeq" id="WP_174409175.1">
    <property type="nucleotide sequence ID" value="NZ_BLVP01000006.1"/>
</dbReference>
<dbReference type="EMBL" id="BLVP01000006">
    <property type="protein sequence ID" value="GFM36503.1"/>
    <property type="molecule type" value="Genomic_DNA"/>
</dbReference>
<sequence length="192" mass="21091">MNTFITKLEEGIISLLLAAMTLLVFVEVVMRFAFGIGIHWAQELTLLLSGWMVLFGVSYGIKVGSHIGVDALVKLFPEHVQRAVSIFAITLCLIYSGLFLVGSWLYLEKLMLVGIELEDIPVPKWAANSIIFIGMLLLAVRLMEQLLAVVRGEAVGFKLKDEAKESLVLAQGDEDRAKPDAGTKTEKDGEAL</sequence>
<feature type="domain" description="Tripartite ATP-independent periplasmic transporters DctQ component" evidence="11">
    <location>
        <begin position="20"/>
        <end position="151"/>
    </location>
</feature>
<proteinExistence type="inferred from homology"/>
<evidence type="ECO:0000256" key="7">
    <source>
        <dbReference type="ARBA" id="ARBA00023136"/>
    </source>
</evidence>
<dbReference type="InterPro" id="IPR055348">
    <property type="entry name" value="DctQ"/>
</dbReference>
<feature type="transmembrane region" description="Helical" evidence="10">
    <location>
        <begin position="12"/>
        <end position="34"/>
    </location>
</feature>
<dbReference type="GO" id="GO:0015740">
    <property type="term" value="P:C4-dicarboxylate transport"/>
    <property type="evidence" value="ECO:0007669"/>
    <property type="project" value="TreeGrafter"/>
</dbReference>
<evidence type="ECO:0000256" key="9">
    <source>
        <dbReference type="SAM" id="MobiDB-lite"/>
    </source>
</evidence>
<keyword evidence="6 10" id="KW-1133">Transmembrane helix</keyword>
<keyword evidence="5 10" id="KW-0812">Transmembrane</keyword>
<keyword evidence="3" id="KW-1003">Cell membrane</keyword>
<reference evidence="12 13" key="1">
    <citation type="submission" date="2020-05" db="EMBL/GenBank/DDBJ databases">
        <title>Draft genome sequence of Desulfovibrio psychrotolerans JS1T.</title>
        <authorList>
            <person name="Ueno A."/>
            <person name="Tamazawa S."/>
            <person name="Tamamura S."/>
            <person name="Murakami T."/>
            <person name="Kiyama T."/>
            <person name="Inomata H."/>
            <person name="Amano Y."/>
            <person name="Miyakawa K."/>
            <person name="Tamaki H."/>
            <person name="Naganuma T."/>
            <person name="Kaneko K."/>
        </authorList>
    </citation>
    <scope>NUCLEOTIDE SEQUENCE [LARGE SCALE GENOMIC DNA]</scope>
    <source>
        <strain evidence="12 13">JS1</strain>
    </source>
</reference>
<feature type="transmembrane region" description="Helical" evidence="10">
    <location>
        <begin position="40"/>
        <end position="61"/>
    </location>
</feature>
<accession>A0A7J0BS10</accession>
<dbReference type="GO" id="GO:0005886">
    <property type="term" value="C:plasma membrane"/>
    <property type="evidence" value="ECO:0007669"/>
    <property type="project" value="UniProtKB-SubCell"/>
</dbReference>
<comment type="similarity">
    <text evidence="8">Belongs to the TRAP transporter small permease family.</text>
</comment>
<comment type="subcellular location">
    <subcellularLocation>
        <location evidence="1">Cell inner membrane</location>
        <topology evidence="1">Multi-pass membrane protein</topology>
    </subcellularLocation>
</comment>
<feature type="region of interest" description="Disordered" evidence="9">
    <location>
        <begin position="171"/>
        <end position="192"/>
    </location>
</feature>
<organism evidence="12 13">
    <name type="scientific">Desulfovibrio psychrotolerans</name>
    <dbReference type="NCBI Taxonomy" id="415242"/>
    <lineage>
        <taxon>Bacteria</taxon>
        <taxon>Pseudomonadati</taxon>
        <taxon>Thermodesulfobacteriota</taxon>
        <taxon>Desulfovibrionia</taxon>
        <taxon>Desulfovibrionales</taxon>
        <taxon>Desulfovibrionaceae</taxon>
        <taxon>Desulfovibrio</taxon>
    </lineage>
</organism>
<protein>
    <submittedName>
        <fullName evidence="12">C4-dicarboxylate ABC transporter permease</fullName>
    </submittedName>
</protein>
<feature type="transmembrane region" description="Helical" evidence="10">
    <location>
        <begin position="125"/>
        <end position="143"/>
    </location>
</feature>
<evidence type="ECO:0000256" key="4">
    <source>
        <dbReference type="ARBA" id="ARBA00022519"/>
    </source>
</evidence>
<dbReference type="Proteomes" id="UP000503820">
    <property type="component" value="Unassembled WGS sequence"/>
</dbReference>
<feature type="transmembrane region" description="Helical" evidence="10">
    <location>
        <begin position="82"/>
        <end position="105"/>
    </location>
</feature>
<evidence type="ECO:0000313" key="13">
    <source>
        <dbReference type="Proteomes" id="UP000503820"/>
    </source>
</evidence>